<feature type="compositionally biased region" description="Acidic residues" evidence="1">
    <location>
        <begin position="140"/>
        <end position="152"/>
    </location>
</feature>
<reference evidence="3" key="2">
    <citation type="submission" date="2016-06" db="EMBL/GenBank/DDBJ databases">
        <title>The genome of a short-lived fish provides insights into sex chromosome evolution and the genetic control of aging.</title>
        <authorList>
            <person name="Reichwald K."/>
            <person name="Felder M."/>
            <person name="Petzold A."/>
            <person name="Koch P."/>
            <person name="Groth M."/>
            <person name="Platzer M."/>
        </authorList>
    </citation>
    <scope>NUCLEOTIDE SEQUENCE</scope>
    <source>
        <tissue evidence="3">Brain</tissue>
    </source>
</reference>
<keyword evidence="2" id="KW-0472">Membrane</keyword>
<dbReference type="AlphaFoldDB" id="A0A1A8A726"/>
<feature type="region of interest" description="Disordered" evidence="1">
    <location>
        <begin position="126"/>
        <end position="190"/>
    </location>
</feature>
<reference evidence="3" key="1">
    <citation type="submission" date="2016-05" db="EMBL/GenBank/DDBJ databases">
        <authorList>
            <person name="Lavstsen T."/>
            <person name="Jespersen J.S."/>
        </authorList>
    </citation>
    <scope>NUCLEOTIDE SEQUENCE</scope>
    <source>
        <tissue evidence="3">Brain</tissue>
    </source>
</reference>
<evidence type="ECO:0000256" key="2">
    <source>
        <dbReference type="SAM" id="Phobius"/>
    </source>
</evidence>
<gene>
    <name evidence="3" type="primary">Nfu_g_1_021368</name>
</gene>
<organism evidence="3">
    <name type="scientific">Nothobranchius furzeri</name>
    <name type="common">Turquoise killifish</name>
    <dbReference type="NCBI Taxonomy" id="105023"/>
    <lineage>
        <taxon>Eukaryota</taxon>
        <taxon>Metazoa</taxon>
        <taxon>Chordata</taxon>
        <taxon>Craniata</taxon>
        <taxon>Vertebrata</taxon>
        <taxon>Euteleostomi</taxon>
        <taxon>Actinopterygii</taxon>
        <taxon>Neopterygii</taxon>
        <taxon>Teleostei</taxon>
        <taxon>Neoteleostei</taxon>
        <taxon>Acanthomorphata</taxon>
        <taxon>Ovalentaria</taxon>
        <taxon>Atherinomorphae</taxon>
        <taxon>Cyprinodontiformes</taxon>
        <taxon>Nothobranchiidae</taxon>
        <taxon>Nothobranchius</taxon>
    </lineage>
</organism>
<protein>
    <submittedName>
        <fullName evidence="3">Uncharacterized protein</fullName>
    </submittedName>
</protein>
<evidence type="ECO:0000313" key="3">
    <source>
        <dbReference type="EMBL" id="SBP50483.1"/>
    </source>
</evidence>
<feature type="compositionally biased region" description="Polar residues" evidence="1">
    <location>
        <begin position="158"/>
        <end position="174"/>
    </location>
</feature>
<evidence type="ECO:0000256" key="1">
    <source>
        <dbReference type="SAM" id="MobiDB-lite"/>
    </source>
</evidence>
<proteinExistence type="predicted"/>
<sequence>MDCKCNTTEMSIQCLARKNPLLFYGFCLLLICSLLQNLFFCLVKFCTVITRKRRIQLKKNQRQSSRQMEENPIYGNLSYTETNVALYTEAADLYPPVCSSSLRNPQDSQSTRQDCYANLTLKVPRPVSSHSVPHVHSEEAPSEEPAEAESEDGGNRDAVTTMTDVYASVQTQKSKTIDTVDGAKEYANHL</sequence>
<accession>A0A1A8A726</accession>
<keyword evidence="2" id="KW-0812">Transmembrane</keyword>
<dbReference type="EMBL" id="HADY01011998">
    <property type="protein sequence ID" value="SBP50483.1"/>
    <property type="molecule type" value="Transcribed_RNA"/>
</dbReference>
<keyword evidence="2" id="KW-1133">Transmembrane helix</keyword>
<name>A0A1A8A726_NOTFU</name>
<feature type="transmembrane region" description="Helical" evidence="2">
    <location>
        <begin position="21"/>
        <end position="49"/>
    </location>
</feature>
<feature type="compositionally biased region" description="Basic and acidic residues" evidence="1">
    <location>
        <begin position="175"/>
        <end position="190"/>
    </location>
</feature>